<sequence>MKKELVFCLTAILMFGCKVEINSEINANTRKITMYKNITSSCVEDFLRDDSRFSSVLVIGNKVTTYYKIINVEVATAQDKFSLTSSYKQIGNSDDTETLSRELLESIRSGILKSCVTNT</sequence>
<organism evidence="1 2">
    <name type="scientific">Vibrio navarrensis</name>
    <dbReference type="NCBI Taxonomy" id="29495"/>
    <lineage>
        <taxon>Bacteria</taxon>
        <taxon>Pseudomonadati</taxon>
        <taxon>Pseudomonadota</taxon>
        <taxon>Gammaproteobacteria</taxon>
        <taxon>Vibrionales</taxon>
        <taxon>Vibrionaceae</taxon>
        <taxon>Vibrio</taxon>
    </lineage>
</organism>
<evidence type="ECO:0008006" key="3">
    <source>
        <dbReference type="Google" id="ProtNLM"/>
    </source>
</evidence>
<dbReference type="EMBL" id="ABNSCA010000019">
    <property type="protein sequence ID" value="ELN6934367.1"/>
    <property type="molecule type" value="Genomic_DNA"/>
</dbReference>
<protein>
    <recommendedName>
        <fullName evidence="3">Lipoprotein</fullName>
    </recommendedName>
</protein>
<dbReference type="PROSITE" id="PS51257">
    <property type="entry name" value="PROKAR_LIPOPROTEIN"/>
    <property type="match status" value="1"/>
</dbReference>
<dbReference type="AlphaFoldDB" id="A0AAI9CY00"/>
<gene>
    <name evidence="1" type="ORF">RZY48_003851</name>
</gene>
<dbReference type="Proteomes" id="UP001253463">
    <property type="component" value="Unassembled WGS sequence"/>
</dbReference>
<proteinExistence type="predicted"/>
<name>A0AAI9CY00_9VIBR</name>
<reference evidence="1" key="1">
    <citation type="submission" date="2023-10" db="EMBL/GenBank/DDBJ databases">
        <authorList>
            <consortium name="PulseNet: The National Subtyping Network for Foodborne Disease Surveillance"/>
        </authorList>
    </citation>
    <scope>NUCLEOTIDE SEQUENCE</scope>
    <source>
        <strain evidence="1">PNUSAV004886</strain>
    </source>
</reference>
<accession>A0AAI9CY00</accession>
<comment type="caution">
    <text evidence="1">The sequence shown here is derived from an EMBL/GenBank/DDBJ whole genome shotgun (WGS) entry which is preliminary data.</text>
</comment>
<evidence type="ECO:0000313" key="1">
    <source>
        <dbReference type="EMBL" id="ELN6934367.1"/>
    </source>
</evidence>
<evidence type="ECO:0000313" key="2">
    <source>
        <dbReference type="Proteomes" id="UP001253463"/>
    </source>
</evidence>